<dbReference type="PANTHER" id="PTHR21240:SF30">
    <property type="entry name" value="AMIDOHYDROLASE-RELATED DOMAIN-CONTAINING PROTEIN-RELATED"/>
    <property type="match status" value="1"/>
</dbReference>
<keyword evidence="4" id="KW-1185">Reference proteome</keyword>
<sequence length="319" mass="35159">MKKIALEEHFILPSLLPHMLAAMPLVTPEASRALVDAMSDFGERRLAAMDAAGIEIAVLSISGPGVQAEADAARAVDLARDANDFLAEAIAGRSDRYRGFAHLAMQDVPAATAELRRCVRDLGFVGSLVNGHTQGVYLDDARYDPFWEVMQELDVPLYLHPGDSYVLPHVLQGAPELRKPTWEWTIEMSSHFLRLVFAGVFDRFPRLKIVLGHMGETLPYTLWRLDSRAALITGKRPLKLKPSDYLRRNLFVTTSGQCDDVPLIAAISALGADNVLFSADYPYEDSAVAGQFVDNAAIDEATREKVARLNAVRLMNLTV</sequence>
<dbReference type="EMBL" id="BMGG01000013">
    <property type="protein sequence ID" value="GGC92780.1"/>
    <property type="molecule type" value="Genomic_DNA"/>
</dbReference>
<proteinExistence type="predicted"/>
<feature type="domain" description="Amidohydrolase-related" evidence="2">
    <location>
        <begin position="45"/>
        <end position="314"/>
    </location>
</feature>
<organism evidence="3 4">
    <name type="scientific">Chelatococcus reniformis</name>
    <dbReference type="NCBI Taxonomy" id="1494448"/>
    <lineage>
        <taxon>Bacteria</taxon>
        <taxon>Pseudomonadati</taxon>
        <taxon>Pseudomonadota</taxon>
        <taxon>Alphaproteobacteria</taxon>
        <taxon>Hyphomicrobiales</taxon>
        <taxon>Chelatococcaceae</taxon>
        <taxon>Chelatococcus</taxon>
    </lineage>
</organism>
<dbReference type="Proteomes" id="UP000637002">
    <property type="component" value="Unassembled WGS sequence"/>
</dbReference>
<dbReference type="PANTHER" id="PTHR21240">
    <property type="entry name" value="2-AMINO-3-CARBOXYLMUCONATE-6-SEMIALDEHYDE DECARBOXYLASE"/>
    <property type="match status" value="1"/>
</dbReference>
<dbReference type="Pfam" id="PF04909">
    <property type="entry name" value="Amidohydro_2"/>
    <property type="match status" value="1"/>
</dbReference>
<name>A0A916UX53_9HYPH</name>
<dbReference type="GO" id="GO:0016831">
    <property type="term" value="F:carboxy-lyase activity"/>
    <property type="evidence" value="ECO:0007669"/>
    <property type="project" value="InterPro"/>
</dbReference>
<dbReference type="InterPro" id="IPR032465">
    <property type="entry name" value="ACMSD"/>
</dbReference>
<keyword evidence="1" id="KW-0456">Lyase</keyword>
<evidence type="ECO:0000313" key="3">
    <source>
        <dbReference type="EMBL" id="GGC92780.1"/>
    </source>
</evidence>
<comment type="caution">
    <text evidence="3">The sequence shown here is derived from an EMBL/GenBank/DDBJ whole genome shotgun (WGS) entry which is preliminary data.</text>
</comment>
<evidence type="ECO:0000313" key="4">
    <source>
        <dbReference type="Proteomes" id="UP000637002"/>
    </source>
</evidence>
<dbReference type="GO" id="GO:0019748">
    <property type="term" value="P:secondary metabolic process"/>
    <property type="evidence" value="ECO:0007669"/>
    <property type="project" value="TreeGrafter"/>
</dbReference>
<dbReference type="InterPro" id="IPR006680">
    <property type="entry name" value="Amidohydro-rel"/>
</dbReference>
<dbReference type="InterPro" id="IPR032466">
    <property type="entry name" value="Metal_Hydrolase"/>
</dbReference>
<evidence type="ECO:0000256" key="1">
    <source>
        <dbReference type="ARBA" id="ARBA00023239"/>
    </source>
</evidence>
<dbReference type="SUPFAM" id="SSF51556">
    <property type="entry name" value="Metallo-dependent hydrolases"/>
    <property type="match status" value="1"/>
</dbReference>
<protein>
    <submittedName>
        <fullName evidence="3">Amidohydrolase</fullName>
    </submittedName>
</protein>
<dbReference type="RefSeq" id="WP_188612704.1">
    <property type="nucleotide sequence ID" value="NZ_BMGG01000013.1"/>
</dbReference>
<gene>
    <name evidence="3" type="ORF">GCM10010994_58240</name>
</gene>
<dbReference type="GO" id="GO:0005829">
    <property type="term" value="C:cytosol"/>
    <property type="evidence" value="ECO:0007669"/>
    <property type="project" value="TreeGrafter"/>
</dbReference>
<accession>A0A916UX53</accession>
<reference evidence="3" key="2">
    <citation type="submission" date="2020-09" db="EMBL/GenBank/DDBJ databases">
        <authorList>
            <person name="Sun Q."/>
            <person name="Zhou Y."/>
        </authorList>
    </citation>
    <scope>NUCLEOTIDE SEQUENCE</scope>
    <source>
        <strain evidence="3">CGMCC 1.12919</strain>
    </source>
</reference>
<reference evidence="3" key="1">
    <citation type="journal article" date="2014" name="Int. J. Syst. Evol. Microbiol.">
        <title>Complete genome sequence of Corynebacterium casei LMG S-19264T (=DSM 44701T), isolated from a smear-ripened cheese.</title>
        <authorList>
            <consortium name="US DOE Joint Genome Institute (JGI-PGF)"/>
            <person name="Walter F."/>
            <person name="Albersmeier A."/>
            <person name="Kalinowski J."/>
            <person name="Ruckert C."/>
        </authorList>
    </citation>
    <scope>NUCLEOTIDE SEQUENCE</scope>
    <source>
        <strain evidence="3">CGMCC 1.12919</strain>
    </source>
</reference>
<dbReference type="AlphaFoldDB" id="A0A916UX53"/>
<dbReference type="Gene3D" id="3.20.20.140">
    <property type="entry name" value="Metal-dependent hydrolases"/>
    <property type="match status" value="1"/>
</dbReference>
<evidence type="ECO:0000259" key="2">
    <source>
        <dbReference type="Pfam" id="PF04909"/>
    </source>
</evidence>
<dbReference type="GO" id="GO:0016787">
    <property type="term" value="F:hydrolase activity"/>
    <property type="evidence" value="ECO:0007669"/>
    <property type="project" value="InterPro"/>
</dbReference>